<evidence type="ECO:0000313" key="2">
    <source>
        <dbReference type="EMBL" id="AJP73450.1"/>
    </source>
</evidence>
<sequence>MGLAGLLFMAAFGLTGALLVWPTTFDAMAHPARYPSVSNRDFVPDTAFLTKAAAALPMGDRISGLRVMQGQGAILVAGEARGRPPLGLGPASRVQLWLHPQTGELLDRQERAGGFIWALHALHGHMLLKQGGRIVVALLGAGLLALSAIGLWLWWPGLRSVRQGLRWRKQFSRSMNLHRQAGAIVALILLVEAFTGAWLALPTLFAQIVSPGSMSGRTEASEGPPTTRPAASTMLNADQAVRRARTLTTPDARLTSIFFPDDAKGLWAIGLAAPSARPVTIMIDDRTGSASLRPAPRPDRAERAAGLMMTIHAGRFGLAGQIIVFLSGLVLTLLAVTGLLLWLQGHTLRRRRMRRT</sequence>
<dbReference type="KEGG" id="sphi:TS85_19150"/>
<accession>A0A7U4JAW0</accession>
<organism evidence="2 3">
    <name type="scientific">Sphingomonas hengshuiensis</name>
    <dbReference type="NCBI Taxonomy" id="1609977"/>
    <lineage>
        <taxon>Bacteria</taxon>
        <taxon>Pseudomonadati</taxon>
        <taxon>Pseudomonadota</taxon>
        <taxon>Alphaproteobacteria</taxon>
        <taxon>Sphingomonadales</taxon>
        <taxon>Sphingomonadaceae</taxon>
        <taxon>Sphingomonas</taxon>
    </lineage>
</organism>
<dbReference type="Proteomes" id="UP000032300">
    <property type="component" value="Chromosome"/>
</dbReference>
<protein>
    <recommendedName>
        <fullName evidence="4">PepSY domain-containing protein</fullName>
    </recommendedName>
</protein>
<feature type="transmembrane region" description="Helical" evidence="1">
    <location>
        <begin position="176"/>
        <end position="201"/>
    </location>
</feature>
<name>A0A7U4JAW0_9SPHN</name>
<reference evidence="2 3" key="2">
    <citation type="submission" date="2015-02" db="EMBL/GenBank/DDBJ databases">
        <title>The complete genome of Sphingomonas hengshuiensis sp. WHSC-8 isolated from soil of Hengshui Lake.</title>
        <authorList>
            <person name="Wei S."/>
            <person name="Guo J."/>
            <person name="Su C."/>
            <person name="Wu R."/>
            <person name="Zhang Z."/>
            <person name="Liang K."/>
            <person name="Li H."/>
            <person name="Wang T."/>
            <person name="Liu H."/>
            <person name="Zhang C."/>
            <person name="Li Z."/>
            <person name="Wang Q."/>
            <person name="Meng J."/>
        </authorList>
    </citation>
    <scope>NUCLEOTIDE SEQUENCE [LARGE SCALE GENOMIC DNA]</scope>
    <source>
        <strain evidence="2 3">WHSC-8</strain>
    </source>
</reference>
<feature type="transmembrane region" description="Helical" evidence="1">
    <location>
        <begin position="134"/>
        <end position="155"/>
    </location>
</feature>
<evidence type="ECO:0000313" key="3">
    <source>
        <dbReference type="Proteomes" id="UP000032300"/>
    </source>
</evidence>
<dbReference type="InterPro" id="IPR005625">
    <property type="entry name" value="PepSY-ass_TM"/>
</dbReference>
<proteinExistence type="predicted"/>
<dbReference type="PANTHER" id="PTHR34219">
    <property type="entry name" value="IRON-REGULATED INNER MEMBRANE PROTEIN-RELATED"/>
    <property type="match status" value="1"/>
</dbReference>
<dbReference type="AlphaFoldDB" id="A0A7U4JAW0"/>
<keyword evidence="1" id="KW-1133">Transmembrane helix</keyword>
<evidence type="ECO:0000256" key="1">
    <source>
        <dbReference type="SAM" id="Phobius"/>
    </source>
</evidence>
<keyword evidence="1" id="KW-0472">Membrane</keyword>
<dbReference type="EMBL" id="CP010836">
    <property type="protein sequence ID" value="AJP73450.1"/>
    <property type="molecule type" value="Genomic_DNA"/>
</dbReference>
<dbReference type="Pfam" id="PF03929">
    <property type="entry name" value="PepSY_TM"/>
    <property type="match status" value="1"/>
</dbReference>
<feature type="transmembrane region" description="Helical" evidence="1">
    <location>
        <begin position="318"/>
        <end position="343"/>
    </location>
</feature>
<reference evidence="2 3" key="1">
    <citation type="journal article" date="2015" name="Int. J. Syst. Evol. Microbiol.">
        <title>Sphingomonas hengshuiensis sp. nov., isolated from lake wetland.</title>
        <authorList>
            <person name="Wei S."/>
            <person name="Wang T."/>
            <person name="Liu H."/>
            <person name="Zhang C."/>
            <person name="Guo J."/>
            <person name="Wang Q."/>
            <person name="Liang K."/>
            <person name="Zhang Z."/>
        </authorList>
    </citation>
    <scope>NUCLEOTIDE SEQUENCE [LARGE SCALE GENOMIC DNA]</scope>
    <source>
        <strain evidence="2 3">WHSC-8</strain>
    </source>
</reference>
<keyword evidence="1" id="KW-0812">Transmembrane</keyword>
<keyword evidence="3" id="KW-1185">Reference proteome</keyword>
<evidence type="ECO:0008006" key="4">
    <source>
        <dbReference type="Google" id="ProtNLM"/>
    </source>
</evidence>
<gene>
    <name evidence="2" type="ORF">TS85_19150</name>
</gene>